<dbReference type="CDD" id="cd19907">
    <property type="entry name" value="DSRM_AtDRB-like_rpt1"/>
    <property type="match status" value="1"/>
</dbReference>
<dbReference type="CDD" id="cd19908">
    <property type="entry name" value="DSRM_AtDRB-like_rpt2"/>
    <property type="match status" value="1"/>
</dbReference>
<dbReference type="EMBL" id="BSYO01000007">
    <property type="protein sequence ID" value="GMH07112.1"/>
    <property type="molecule type" value="Genomic_DNA"/>
</dbReference>
<dbReference type="InterPro" id="IPR044451">
    <property type="entry name" value="AtDRB-like_DSRM_2"/>
</dbReference>
<dbReference type="Gene3D" id="3.30.160.20">
    <property type="match status" value="2"/>
</dbReference>
<organism evidence="5 6">
    <name type="scientific">Nepenthes gracilis</name>
    <name type="common">Slender pitcher plant</name>
    <dbReference type="NCBI Taxonomy" id="150966"/>
    <lineage>
        <taxon>Eukaryota</taxon>
        <taxon>Viridiplantae</taxon>
        <taxon>Streptophyta</taxon>
        <taxon>Embryophyta</taxon>
        <taxon>Tracheophyta</taxon>
        <taxon>Spermatophyta</taxon>
        <taxon>Magnoliopsida</taxon>
        <taxon>eudicotyledons</taxon>
        <taxon>Gunneridae</taxon>
        <taxon>Pentapetalae</taxon>
        <taxon>Caryophyllales</taxon>
        <taxon>Nepenthaceae</taxon>
        <taxon>Nepenthes</taxon>
    </lineage>
</organism>
<evidence type="ECO:0000256" key="1">
    <source>
        <dbReference type="ARBA" id="ARBA00022737"/>
    </source>
</evidence>
<name>A0AAD3SAG8_NEPGR</name>
<sequence length="403" mass="44143">MYKNQLQELAQRSCFNLPSYTSIREGPDHAPRFKSIVNFNGETFQSPHYCSTLRQAEHAAAELALKSLSSRGPSHSLAARILDETGIYKNLLQEISQRVGAPLPHYTAYCSGLDHQPMFTGTVELSGIIFTGEPAKTKRQAEKNAALAAWGSLKQLAQQEASASSEVENPDELEQVTVARALSKFQLKERMSNNSNTPLVFPQKIQIETPRPSSPQHPAVITSKILPLICRKTPPRIRPQSTTTYGSAPLSQHWRFPAAGASPYVPMQQSRAPCQRIAPAVMIRNVVPVYSAPPLPPPPMAAAPTMPPPAWVAPPVCVRPVVPVHALPHVQKKKLPTRNKVVDKAEGIKTESAQCGGVGIQNFSDIVSQEKICSDGNLSFGQASFLRSFLNLLKRSGRNRRKS</sequence>
<evidence type="ECO:0000313" key="6">
    <source>
        <dbReference type="Proteomes" id="UP001279734"/>
    </source>
</evidence>
<dbReference type="InterPro" id="IPR044450">
    <property type="entry name" value="AtDRB-like_DSRM_1"/>
</dbReference>
<dbReference type="SUPFAM" id="SSF54768">
    <property type="entry name" value="dsRNA-binding domain-like"/>
    <property type="match status" value="2"/>
</dbReference>
<keyword evidence="2 3" id="KW-0694">RNA-binding</keyword>
<reference evidence="5" key="1">
    <citation type="submission" date="2023-05" db="EMBL/GenBank/DDBJ databases">
        <title>Nepenthes gracilis genome sequencing.</title>
        <authorList>
            <person name="Fukushima K."/>
        </authorList>
    </citation>
    <scope>NUCLEOTIDE SEQUENCE</scope>
    <source>
        <strain evidence="5">SING2019-196</strain>
    </source>
</reference>
<evidence type="ECO:0000256" key="2">
    <source>
        <dbReference type="ARBA" id="ARBA00022884"/>
    </source>
</evidence>
<comment type="caution">
    <text evidence="5">The sequence shown here is derived from an EMBL/GenBank/DDBJ whole genome shotgun (WGS) entry which is preliminary data.</text>
</comment>
<feature type="domain" description="DRBM" evidence="4">
    <location>
        <begin position="1"/>
        <end position="70"/>
    </location>
</feature>
<protein>
    <recommendedName>
        <fullName evidence="4">DRBM domain-containing protein</fullName>
    </recommendedName>
</protein>
<dbReference type="PROSITE" id="PS50137">
    <property type="entry name" value="DS_RBD"/>
    <property type="match status" value="2"/>
</dbReference>
<dbReference type="Proteomes" id="UP001279734">
    <property type="component" value="Unassembled WGS sequence"/>
</dbReference>
<dbReference type="PANTHER" id="PTHR46031">
    <property type="match status" value="1"/>
</dbReference>
<feature type="domain" description="DRBM" evidence="4">
    <location>
        <begin position="87"/>
        <end position="155"/>
    </location>
</feature>
<gene>
    <name evidence="5" type="ORF">Nepgr_008952</name>
</gene>
<dbReference type="GO" id="GO:0003725">
    <property type="term" value="F:double-stranded RNA binding"/>
    <property type="evidence" value="ECO:0007669"/>
    <property type="project" value="InterPro"/>
</dbReference>
<dbReference type="PANTHER" id="PTHR46031:SF26">
    <property type="entry name" value="DOUBLE-STRANDED RNA-BINDING PROTEIN 2"/>
    <property type="match status" value="1"/>
</dbReference>
<dbReference type="FunFam" id="3.30.160.20:FF:000036">
    <property type="entry name" value="Double-stranded RNA-binding protein 2"/>
    <property type="match status" value="2"/>
</dbReference>
<dbReference type="SMART" id="SM00358">
    <property type="entry name" value="DSRM"/>
    <property type="match status" value="2"/>
</dbReference>
<dbReference type="InterPro" id="IPR014720">
    <property type="entry name" value="dsRBD_dom"/>
</dbReference>
<dbReference type="Pfam" id="PF00035">
    <property type="entry name" value="dsrm"/>
    <property type="match status" value="2"/>
</dbReference>
<dbReference type="AlphaFoldDB" id="A0AAD3SAG8"/>
<keyword evidence="1" id="KW-0677">Repeat</keyword>
<evidence type="ECO:0000256" key="3">
    <source>
        <dbReference type="PROSITE-ProRule" id="PRU00266"/>
    </source>
</evidence>
<proteinExistence type="predicted"/>
<keyword evidence="6" id="KW-1185">Reference proteome</keyword>
<evidence type="ECO:0000313" key="5">
    <source>
        <dbReference type="EMBL" id="GMH07112.1"/>
    </source>
</evidence>
<accession>A0AAD3SAG8</accession>
<evidence type="ECO:0000259" key="4">
    <source>
        <dbReference type="PROSITE" id="PS50137"/>
    </source>
</evidence>